<evidence type="ECO:0000313" key="8">
    <source>
        <dbReference type="EMBL" id="OCK73277.1"/>
    </source>
</evidence>
<comment type="similarity">
    <text evidence="5">Belongs to the SAT4 family.</text>
</comment>
<evidence type="ECO:0000256" key="2">
    <source>
        <dbReference type="ARBA" id="ARBA00022692"/>
    </source>
</evidence>
<evidence type="ECO:0000256" key="5">
    <source>
        <dbReference type="ARBA" id="ARBA00038359"/>
    </source>
</evidence>
<feature type="transmembrane region" description="Helical" evidence="6">
    <location>
        <begin position="213"/>
        <end position="236"/>
    </location>
</feature>
<keyword evidence="2 6" id="KW-0812">Transmembrane</keyword>
<feature type="transmembrane region" description="Helical" evidence="6">
    <location>
        <begin position="173"/>
        <end position="193"/>
    </location>
</feature>
<feature type="non-terminal residue" evidence="8">
    <location>
        <position position="1"/>
    </location>
</feature>
<keyword evidence="3 6" id="KW-1133">Transmembrane helix</keyword>
<dbReference type="InterPro" id="IPR052337">
    <property type="entry name" value="SAT4-like"/>
</dbReference>
<accession>A0A8E2J8K2</accession>
<evidence type="ECO:0000259" key="7">
    <source>
        <dbReference type="Pfam" id="PF20684"/>
    </source>
</evidence>
<organism evidence="8 9">
    <name type="scientific">Lepidopterella palustris CBS 459.81</name>
    <dbReference type="NCBI Taxonomy" id="1314670"/>
    <lineage>
        <taxon>Eukaryota</taxon>
        <taxon>Fungi</taxon>
        <taxon>Dikarya</taxon>
        <taxon>Ascomycota</taxon>
        <taxon>Pezizomycotina</taxon>
        <taxon>Dothideomycetes</taxon>
        <taxon>Pleosporomycetidae</taxon>
        <taxon>Mytilinidiales</taxon>
        <taxon>Argynnaceae</taxon>
        <taxon>Lepidopterella</taxon>
    </lineage>
</organism>
<gene>
    <name evidence="8" type="ORF">K432DRAFT_340530</name>
</gene>
<reference evidence="8 9" key="1">
    <citation type="journal article" date="2016" name="Nat. Commun.">
        <title>Ectomycorrhizal ecology is imprinted in the genome of the dominant symbiotic fungus Cenococcum geophilum.</title>
        <authorList>
            <consortium name="DOE Joint Genome Institute"/>
            <person name="Peter M."/>
            <person name="Kohler A."/>
            <person name="Ohm R.A."/>
            <person name="Kuo A."/>
            <person name="Krutzmann J."/>
            <person name="Morin E."/>
            <person name="Arend M."/>
            <person name="Barry K.W."/>
            <person name="Binder M."/>
            <person name="Choi C."/>
            <person name="Clum A."/>
            <person name="Copeland A."/>
            <person name="Grisel N."/>
            <person name="Haridas S."/>
            <person name="Kipfer T."/>
            <person name="LaButti K."/>
            <person name="Lindquist E."/>
            <person name="Lipzen A."/>
            <person name="Maire R."/>
            <person name="Meier B."/>
            <person name="Mihaltcheva S."/>
            <person name="Molinier V."/>
            <person name="Murat C."/>
            <person name="Poggeler S."/>
            <person name="Quandt C.A."/>
            <person name="Sperisen C."/>
            <person name="Tritt A."/>
            <person name="Tisserant E."/>
            <person name="Crous P.W."/>
            <person name="Henrissat B."/>
            <person name="Nehls U."/>
            <person name="Egli S."/>
            <person name="Spatafora J.W."/>
            <person name="Grigoriev I.V."/>
            <person name="Martin F.M."/>
        </authorList>
    </citation>
    <scope>NUCLEOTIDE SEQUENCE [LARGE SCALE GENOMIC DNA]</scope>
    <source>
        <strain evidence="8 9">CBS 459.81</strain>
    </source>
</reference>
<dbReference type="GO" id="GO:0016020">
    <property type="term" value="C:membrane"/>
    <property type="evidence" value="ECO:0007669"/>
    <property type="project" value="UniProtKB-SubCell"/>
</dbReference>
<protein>
    <recommendedName>
        <fullName evidence="7">Rhodopsin domain-containing protein</fullName>
    </recommendedName>
</protein>
<dbReference type="PANTHER" id="PTHR33048:SF96">
    <property type="entry name" value="INTEGRAL MEMBRANE PROTEIN"/>
    <property type="match status" value="1"/>
</dbReference>
<evidence type="ECO:0000256" key="4">
    <source>
        <dbReference type="ARBA" id="ARBA00023136"/>
    </source>
</evidence>
<keyword evidence="4 6" id="KW-0472">Membrane</keyword>
<sequence>MVKYFGLDDWFAVLALAALTAYSAFAFLSVHYGNGKHESDLSPHEISMAFKYLYPDLPAYNVTTALIKISVSFFLLRITVRRLYSWIIYANLAVVLVFNSVVFFISIFQCQPIHYYWTRFDVSQGTKGKCLSSTFVEVVGYISTGISFGSDMVLAVLPVFLMWDLQMTPRAKVAVVLILALGSLAGVVAIVRIPYTTSISNVSDRTWTTTDYFIWAYMEPSIGIIAASAATLRPLFQRFFSERRLFGSSTPPPS</sequence>
<dbReference type="EMBL" id="KV745850">
    <property type="protein sequence ID" value="OCK73277.1"/>
    <property type="molecule type" value="Genomic_DNA"/>
</dbReference>
<dbReference type="AlphaFoldDB" id="A0A8E2J8K2"/>
<evidence type="ECO:0000256" key="3">
    <source>
        <dbReference type="ARBA" id="ARBA00022989"/>
    </source>
</evidence>
<dbReference type="Pfam" id="PF20684">
    <property type="entry name" value="Fung_rhodopsin"/>
    <property type="match status" value="1"/>
</dbReference>
<dbReference type="PANTHER" id="PTHR33048">
    <property type="entry name" value="PTH11-LIKE INTEGRAL MEMBRANE PROTEIN (AFU_ORTHOLOGUE AFUA_5G11245)"/>
    <property type="match status" value="1"/>
</dbReference>
<name>A0A8E2J8K2_9PEZI</name>
<feature type="transmembrane region" description="Helical" evidence="6">
    <location>
        <begin position="83"/>
        <end position="108"/>
    </location>
</feature>
<keyword evidence="9" id="KW-1185">Reference proteome</keyword>
<feature type="transmembrane region" description="Helical" evidence="6">
    <location>
        <begin position="138"/>
        <end position="161"/>
    </location>
</feature>
<feature type="transmembrane region" description="Helical" evidence="6">
    <location>
        <begin position="57"/>
        <end position="76"/>
    </location>
</feature>
<evidence type="ECO:0000256" key="6">
    <source>
        <dbReference type="SAM" id="Phobius"/>
    </source>
</evidence>
<dbReference type="InterPro" id="IPR049326">
    <property type="entry name" value="Rhodopsin_dom_fungi"/>
</dbReference>
<evidence type="ECO:0000256" key="1">
    <source>
        <dbReference type="ARBA" id="ARBA00004141"/>
    </source>
</evidence>
<feature type="domain" description="Rhodopsin" evidence="7">
    <location>
        <begin position="4"/>
        <end position="238"/>
    </location>
</feature>
<dbReference type="OrthoDB" id="3923077at2759"/>
<dbReference type="Proteomes" id="UP000250266">
    <property type="component" value="Unassembled WGS sequence"/>
</dbReference>
<comment type="subcellular location">
    <subcellularLocation>
        <location evidence="1">Membrane</location>
        <topology evidence="1">Multi-pass membrane protein</topology>
    </subcellularLocation>
</comment>
<proteinExistence type="inferred from homology"/>
<evidence type="ECO:0000313" key="9">
    <source>
        <dbReference type="Proteomes" id="UP000250266"/>
    </source>
</evidence>